<proteinExistence type="predicted"/>
<comment type="catalytic activity">
    <reaction evidence="2">
        <text>O-(5'-adenylyl)-L-tyrosyl-[protein] + ATP = O-[5'-(adenylyl-(5'-&gt;3')-adenylyl)]-L-tyrosyl-[protein] + diphosphate</text>
        <dbReference type="Rhea" id="RHEA:66528"/>
        <dbReference type="Rhea" id="RHEA-COMP:13846"/>
        <dbReference type="Rhea" id="RHEA-COMP:17046"/>
        <dbReference type="ChEBI" id="CHEBI:30616"/>
        <dbReference type="ChEBI" id="CHEBI:33019"/>
        <dbReference type="ChEBI" id="CHEBI:83624"/>
        <dbReference type="ChEBI" id="CHEBI:167160"/>
    </reaction>
</comment>
<dbReference type="EC" id="2.7.7.108" evidence="1"/>
<dbReference type="InterPro" id="IPR011990">
    <property type="entry name" value="TPR-like_helical_dom_sf"/>
</dbReference>
<dbReference type="PANTHER" id="PTHR43404">
    <property type="entry name" value="LIPOPOLYSACCHARIDE CHOLINEPHOSPHOTRANSFERASE LICD"/>
    <property type="match status" value="1"/>
</dbReference>
<dbReference type="GO" id="GO:0070733">
    <property type="term" value="F:AMPylase activity"/>
    <property type="evidence" value="ECO:0007669"/>
    <property type="project" value="UniProtKB-EC"/>
</dbReference>
<sequence>MNEKQKRLFDLLVEIDDICKENNIDYCIGGGAALGAIRNNGFLPWDDDIDLHITRSNWEKLYNLISENPEILPKNRDLVCMENTKYYRNPIARYTDTTSTVIHLAQSIAAKSCGEQVEFFILDPIPNIEDGQEEHIKHMRAFLEILSPTFMTSKHIPLNEYEEHKKLVFKYYNEIQKKGHSTILDEIYEKYYSYPLEKADNLYLRWGNNEIIFKTEDYTGKRYEEFEGKKFPVPKGLEDMCRVQYGDSWMYVPEKDDQIFHFPLINSLNHSFEEYTKIYLKQINQEETLKNYEKLKQLNIDLHIPRVKSSLEKIRMKGFIIIRELYKKIEINDYNPKKLLEEGEYDVLNKLFADYYSVQLDENCKTFNLFIEIDKNLLKIAIENKIKQGTYFISRNILDICENNFELDEDLKYLKDICDYCRTLSVAIFDNKDIETVENTLNKAEDYCENLVETYRARLWLELNKLNEKDYNLIIDEGNKMLEDFPTDGEIMAYIAEALYNIGEMDKSSKMYYEAVHNTRNGLIWKDAKKYVGIDRLAEDVQNAN</sequence>
<evidence type="ECO:0000256" key="3">
    <source>
        <dbReference type="ARBA" id="ARBA00048696"/>
    </source>
</evidence>
<evidence type="ECO:0000313" key="5">
    <source>
        <dbReference type="EMBL" id="MBE6511749.1"/>
    </source>
</evidence>
<dbReference type="EMBL" id="SUTG01000003">
    <property type="protein sequence ID" value="MBE6511749.1"/>
    <property type="molecule type" value="Genomic_DNA"/>
</dbReference>
<reference evidence="5" key="1">
    <citation type="submission" date="2019-04" db="EMBL/GenBank/DDBJ databases">
        <title>Evolution of Biomass-Degrading Anaerobic Consortia Revealed by Metagenomics.</title>
        <authorList>
            <person name="Peng X."/>
        </authorList>
    </citation>
    <scope>NUCLEOTIDE SEQUENCE</scope>
    <source>
        <strain evidence="5">SIG14</strain>
    </source>
</reference>
<comment type="catalytic activity">
    <reaction evidence="3">
        <text>L-tyrosyl-[protein] + ATP = O-(5'-adenylyl)-L-tyrosyl-[protein] + diphosphate</text>
        <dbReference type="Rhea" id="RHEA:54288"/>
        <dbReference type="Rhea" id="RHEA-COMP:10136"/>
        <dbReference type="Rhea" id="RHEA-COMP:13846"/>
        <dbReference type="ChEBI" id="CHEBI:30616"/>
        <dbReference type="ChEBI" id="CHEBI:33019"/>
        <dbReference type="ChEBI" id="CHEBI:46858"/>
        <dbReference type="ChEBI" id="CHEBI:83624"/>
        <dbReference type="EC" id="2.7.7.108"/>
    </reaction>
</comment>
<dbReference type="Pfam" id="PF04991">
    <property type="entry name" value="LicD"/>
    <property type="match status" value="1"/>
</dbReference>
<dbReference type="AlphaFoldDB" id="A0A8T3VVS8"/>
<dbReference type="Proteomes" id="UP000732619">
    <property type="component" value="Unassembled WGS sequence"/>
</dbReference>
<dbReference type="Gene3D" id="1.25.40.10">
    <property type="entry name" value="Tetratricopeptide repeat domain"/>
    <property type="match status" value="1"/>
</dbReference>
<comment type="caution">
    <text evidence="5">The sequence shown here is derived from an EMBL/GenBank/DDBJ whole genome shotgun (WGS) entry which is preliminary data.</text>
</comment>
<evidence type="ECO:0000259" key="4">
    <source>
        <dbReference type="Pfam" id="PF04991"/>
    </source>
</evidence>
<dbReference type="InterPro" id="IPR007074">
    <property type="entry name" value="LicD/FKTN/FKRP_NTP_transf"/>
</dbReference>
<organism evidence="5 6">
    <name type="scientific">Methanobrevibacter olleyae</name>
    <dbReference type="NCBI Taxonomy" id="294671"/>
    <lineage>
        <taxon>Archaea</taxon>
        <taxon>Methanobacteriati</taxon>
        <taxon>Methanobacteriota</taxon>
        <taxon>Methanomada group</taxon>
        <taxon>Methanobacteria</taxon>
        <taxon>Methanobacteriales</taxon>
        <taxon>Methanobacteriaceae</taxon>
        <taxon>Methanobrevibacter</taxon>
    </lineage>
</organism>
<evidence type="ECO:0000256" key="2">
    <source>
        <dbReference type="ARBA" id="ARBA00047518"/>
    </source>
</evidence>
<protein>
    <recommendedName>
        <fullName evidence="1">protein adenylyltransferase</fullName>
        <ecNumber evidence="1">2.7.7.108</ecNumber>
    </recommendedName>
</protein>
<evidence type="ECO:0000256" key="1">
    <source>
        <dbReference type="ARBA" id="ARBA00034531"/>
    </source>
</evidence>
<accession>A0A8T3VVS8</accession>
<feature type="domain" description="LicD/FKTN/FKRP nucleotidyltransferase" evidence="4">
    <location>
        <begin position="19"/>
        <end position="246"/>
    </location>
</feature>
<dbReference type="InterPro" id="IPR043519">
    <property type="entry name" value="NT_sf"/>
</dbReference>
<dbReference type="PANTHER" id="PTHR43404:SF2">
    <property type="entry name" value="LIPOPOLYSACCHARIDE CHOLINEPHOSPHOTRANSFERASE LICD"/>
    <property type="match status" value="1"/>
</dbReference>
<dbReference type="InterPro" id="IPR052942">
    <property type="entry name" value="LPS_cholinephosphotransferase"/>
</dbReference>
<name>A0A8T3VVS8_METOL</name>
<dbReference type="GO" id="GO:0009100">
    <property type="term" value="P:glycoprotein metabolic process"/>
    <property type="evidence" value="ECO:0007669"/>
    <property type="project" value="UniProtKB-ARBA"/>
</dbReference>
<evidence type="ECO:0000313" key="6">
    <source>
        <dbReference type="Proteomes" id="UP000732619"/>
    </source>
</evidence>
<gene>
    <name evidence="5" type="ORF">E7Z75_01170</name>
</gene>
<dbReference type="SUPFAM" id="SSF81301">
    <property type="entry name" value="Nucleotidyltransferase"/>
    <property type="match status" value="1"/>
</dbReference>